<dbReference type="InterPro" id="IPR042099">
    <property type="entry name" value="ANL_N_sf"/>
</dbReference>
<name>A0ABT0FLU6_9ACTN</name>
<comment type="caution">
    <text evidence="1">The sequence shown here is derived from an EMBL/GenBank/DDBJ whole genome shotgun (WGS) entry which is preliminary data.</text>
</comment>
<keyword evidence="2" id="KW-1185">Reference proteome</keyword>
<accession>A0ABT0FLU6</accession>
<dbReference type="EMBL" id="JAKRKC020000001">
    <property type="protein sequence ID" value="MCK2213305.1"/>
    <property type="molecule type" value="Genomic_DNA"/>
</dbReference>
<reference evidence="1 2" key="1">
    <citation type="submission" date="2022-04" db="EMBL/GenBank/DDBJ databases">
        <title>Genome draft of Actinomadura sp. ATCC 31491.</title>
        <authorList>
            <person name="Shi X."/>
            <person name="Du Y."/>
        </authorList>
    </citation>
    <scope>NUCLEOTIDE SEQUENCE [LARGE SCALE GENOMIC DNA]</scope>
    <source>
        <strain evidence="1 2">ATCC 31491</strain>
    </source>
</reference>
<dbReference type="PANTHER" id="PTHR45527">
    <property type="entry name" value="NONRIBOSOMAL PEPTIDE SYNTHETASE"/>
    <property type="match status" value="1"/>
</dbReference>
<proteinExistence type="predicted"/>
<organism evidence="1 2">
    <name type="scientific">Actinomadura luzonensis</name>
    <dbReference type="NCBI Taxonomy" id="2805427"/>
    <lineage>
        <taxon>Bacteria</taxon>
        <taxon>Bacillati</taxon>
        <taxon>Actinomycetota</taxon>
        <taxon>Actinomycetes</taxon>
        <taxon>Streptosporangiales</taxon>
        <taxon>Thermomonosporaceae</taxon>
        <taxon>Actinomadura</taxon>
    </lineage>
</organism>
<dbReference type="Gene3D" id="3.40.50.12780">
    <property type="entry name" value="N-terminal domain of ligase-like"/>
    <property type="match status" value="1"/>
</dbReference>
<gene>
    <name evidence="1" type="ORF">MF672_005770</name>
</gene>
<dbReference type="PANTHER" id="PTHR45527:SF1">
    <property type="entry name" value="FATTY ACID SYNTHASE"/>
    <property type="match status" value="1"/>
</dbReference>
<evidence type="ECO:0000313" key="1">
    <source>
        <dbReference type="EMBL" id="MCK2213305.1"/>
    </source>
</evidence>
<evidence type="ECO:0000313" key="2">
    <source>
        <dbReference type="Proteomes" id="UP001317259"/>
    </source>
</evidence>
<dbReference type="SUPFAM" id="SSF56801">
    <property type="entry name" value="Acetyl-CoA synthetase-like"/>
    <property type="match status" value="1"/>
</dbReference>
<sequence length="179" mass="19426">MRPCRLSTSGGRRCPCRRRAWSTATVRPSTRSTRGCYRYDPAHGYERKLPIGPPRDGSGAGVLADGLHPVAPGMPGELIVTGSGLADGYVGDETLTSARFISLPQEYGRRGYRTGDGARLLPSGDFDCLGRLDRQLHLPLAVVIAAGLIGVCEVCYDIAAQTARLFRYPRPWPARPDRS</sequence>
<dbReference type="Proteomes" id="UP001317259">
    <property type="component" value="Unassembled WGS sequence"/>
</dbReference>
<protein>
    <submittedName>
        <fullName evidence="1">AMP-binding protein</fullName>
    </submittedName>
</protein>